<keyword evidence="3" id="KW-1185">Reference proteome</keyword>
<reference evidence="3" key="1">
    <citation type="journal article" date="2011" name="Proc. Natl. Acad. Sci. U.S.A.">
        <title>Genomic insights into the physiology and ecology of the marine filamentous cyanobacterium Lyngbya majuscula.</title>
        <authorList>
            <person name="Jones A.C."/>
            <person name="Monroe E.A."/>
            <person name="Podell S."/>
            <person name="Hess W.R."/>
            <person name="Klages S."/>
            <person name="Esquenazi E."/>
            <person name="Niessen S."/>
            <person name="Hoover H."/>
            <person name="Rothmann M."/>
            <person name="Lasken R.S."/>
            <person name="Yates J.R.III."/>
            <person name="Reinhardt R."/>
            <person name="Kube M."/>
            <person name="Burkart M.D."/>
            <person name="Allen E.E."/>
            <person name="Dorrestein P.C."/>
            <person name="Gerwick W.H."/>
            <person name="Gerwick L."/>
        </authorList>
    </citation>
    <scope>NUCLEOTIDE SEQUENCE [LARGE SCALE GENOMIC DNA]</scope>
    <source>
        <strain evidence="3">3L</strain>
    </source>
</reference>
<organism evidence="2 3">
    <name type="scientific">Moorena producens 3L</name>
    <dbReference type="NCBI Taxonomy" id="489825"/>
    <lineage>
        <taxon>Bacteria</taxon>
        <taxon>Bacillati</taxon>
        <taxon>Cyanobacteriota</taxon>
        <taxon>Cyanophyceae</taxon>
        <taxon>Coleofasciculales</taxon>
        <taxon>Coleofasciculaceae</taxon>
        <taxon>Moorena</taxon>
    </lineage>
</organism>
<protein>
    <recommendedName>
        <fullName evidence="4">DUF4335 domain-containing protein</fullName>
    </recommendedName>
</protein>
<name>F4XVF1_9CYAN</name>
<feature type="region of interest" description="Disordered" evidence="1">
    <location>
        <begin position="209"/>
        <end position="245"/>
    </location>
</feature>
<feature type="compositionally biased region" description="Low complexity" evidence="1">
    <location>
        <begin position="216"/>
        <end position="229"/>
    </location>
</feature>
<evidence type="ECO:0008006" key="4">
    <source>
        <dbReference type="Google" id="ProtNLM"/>
    </source>
</evidence>
<evidence type="ECO:0000256" key="1">
    <source>
        <dbReference type="SAM" id="MobiDB-lite"/>
    </source>
</evidence>
<dbReference type="eggNOG" id="COG0810">
    <property type="taxonomic scope" value="Bacteria"/>
</dbReference>
<dbReference type="Pfam" id="PF14233">
    <property type="entry name" value="DUF4335"/>
    <property type="match status" value="1"/>
</dbReference>
<evidence type="ECO:0000313" key="2">
    <source>
        <dbReference type="EMBL" id="EGJ31499.1"/>
    </source>
</evidence>
<evidence type="ECO:0000313" key="3">
    <source>
        <dbReference type="Proteomes" id="UP000003959"/>
    </source>
</evidence>
<dbReference type="EMBL" id="GL890939">
    <property type="protein sequence ID" value="EGJ31499.1"/>
    <property type="molecule type" value="Genomic_DNA"/>
</dbReference>
<accession>F4XVF1</accession>
<sequence length="482" mass="53239">MKGIFQQEQPMTIRRQYSLPNCTLILEGWSNSTTGDGLQPDARPLLTTLSNAECYVGAMDKPLSGGRDFFEDLVNSVSRYAQEFLSKVPHPQPHAEKPAKVHLQKVEDKNLHRLILLDTAESGAMTNSGKPLHVDLNTVQLFDLVEAIDQFLADGRTLPDISVSLQPVSKHYRQAEKPVTERTGPAALGMASLALAAIAFFFVPIPEVREPEPSRTGENTNETTTPTGESDPQATPTPTPKGTPLSIDELEKVLTTAPEITDPTELRYIQRSLQKRIFRAWGNRQQFAGNLKYQVSVGRDGAILGYKPVNGTPLDGAEQTPLPELLYTKTTDNIATQEPIAQFQVLFKPGENEGILEISPWDGYMGKITLGPEITDIAVINDLKDKVSQPIRDSWNKTSSYPQDLTYRVAVTEEGIIADYEAIDKESWDYSQETPLERLMKPAAAGIGSEGTGLVPQKPLAHFRVVFKNNGELDVSPYRSNE</sequence>
<proteinExistence type="predicted"/>
<dbReference type="AlphaFoldDB" id="F4XVF1"/>
<gene>
    <name evidence="2" type="ORF">LYNGBM3L_39770</name>
</gene>
<dbReference type="Proteomes" id="UP000003959">
    <property type="component" value="Unassembled WGS sequence"/>
</dbReference>
<dbReference type="InterPro" id="IPR025569">
    <property type="entry name" value="DUF4335"/>
</dbReference>
<dbReference type="HOGENOM" id="CLU_049735_0_0_3"/>